<feature type="signal peptide" evidence="2">
    <location>
        <begin position="1"/>
        <end position="18"/>
    </location>
</feature>
<accession>A0A2A6CN42</accession>
<evidence type="ECO:0000256" key="2">
    <source>
        <dbReference type="SAM" id="SignalP"/>
    </source>
</evidence>
<gene>
    <name evidence="3" type="primary">WBGene00279912</name>
</gene>
<sequence length="258" mass="28423">NTMRLLVILACSFPLAAACIPTKTRKLGDILTITSQCPRSCAQAPRIPASPGIPASSVTRPPATRSPATQPPSTNQCPDWQAATAAECAVKIKRLKSILLAKKIDYRVSQRDNLLKFVSQLHWCMGADRFKGFVSYGFYKGGFTTTKPAPFESPKDYMFGSGSMAACDNCSSLSCTKCPRCEKPHCFDCFWIKLHRFRWADMLDDRSYNHVYHDLVGGTYQVGETILGPLQCLNGQWSSTRSVPISAAYNMPVVGCFS</sequence>
<keyword evidence="4" id="KW-1185">Reference proteome</keyword>
<protein>
    <submittedName>
        <fullName evidence="3">Transp_Tc5_C domain-containing protein</fullName>
    </submittedName>
</protein>
<proteinExistence type="predicted"/>
<evidence type="ECO:0000313" key="3">
    <source>
        <dbReference type="EnsemblMetazoa" id="PPA41543.1"/>
    </source>
</evidence>
<organism evidence="3 4">
    <name type="scientific">Pristionchus pacificus</name>
    <name type="common">Parasitic nematode worm</name>
    <dbReference type="NCBI Taxonomy" id="54126"/>
    <lineage>
        <taxon>Eukaryota</taxon>
        <taxon>Metazoa</taxon>
        <taxon>Ecdysozoa</taxon>
        <taxon>Nematoda</taxon>
        <taxon>Chromadorea</taxon>
        <taxon>Rhabditida</taxon>
        <taxon>Rhabditina</taxon>
        <taxon>Diplogasteromorpha</taxon>
        <taxon>Diplogasteroidea</taxon>
        <taxon>Neodiplogasteridae</taxon>
        <taxon>Pristionchus</taxon>
    </lineage>
</organism>
<accession>A0A8R1YZ44</accession>
<feature type="region of interest" description="Disordered" evidence="1">
    <location>
        <begin position="44"/>
        <end position="78"/>
    </location>
</feature>
<dbReference type="Proteomes" id="UP000005239">
    <property type="component" value="Unassembled WGS sequence"/>
</dbReference>
<keyword evidence="2" id="KW-0732">Signal</keyword>
<evidence type="ECO:0000256" key="1">
    <source>
        <dbReference type="SAM" id="MobiDB-lite"/>
    </source>
</evidence>
<feature type="compositionally biased region" description="Polar residues" evidence="1">
    <location>
        <begin position="66"/>
        <end position="78"/>
    </location>
</feature>
<reference evidence="3" key="2">
    <citation type="submission" date="2022-06" db="UniProtKB">
        <authorList>
            <consortium name="EnsemblMetazoa"/>
        </authorList>
    </citation>
    <scope>IDENTIFICATION</scope>
    <source>
        <strain evidence="3">PS312</strain>
    </source>
</reference>
<evidence type="ECO:0000313" key="4">
    <source>
        <dbReference type="Proteomes" id="UP000005239"/>
    </source>
</evidence>
<dbReference type="InterPro" id="IPR007350">
    <property type="entry name" value="Transposase_Tc5_C"/>
</dbReference>
<name>A0A2A6CN42_PRIPA</name>
<reference evidence="4" key="1">
    <citation type="journal article" date="2008" name="Nat. Genet.">
        <title>The Pristionchus pacificus genome provides a unique perspective on nematode lifestyle and parasitism.</title>
        <authorList>
            <person name="Dieterich C."/>
            <person name="Clifton S.W."/>
            <person name="Schuster L.N."/>
            <person name="Chinwalla A."/>
            <person name="Delehaunty K."/>
            <person name="Dinkelacker I."/>
            <person name="Fulton L."/>
            <person name="Fulton R."/>
            <person name="Godfrey J."/>
            <person name="Minx P."/>
            <person name="Mitreva M."/>
            <person name="Roeseler W."/>
            <person name="Tian H."/>
            <person name="Witte H."/>
            <person name="Yang S.P."/>
            <person name="Wilson R.K."/>
            <person name="Sommer R.J."/>
        </authorList>
    </citation>
    <scope>NUCLEOTIDE SEQUENCE [LARGE SCALE GENOMIC DNA]</scope>
    <source>
        <strain evidence="4">PS312</strain>
    </source>
</reference>
<dbReference type="Pfam" id="PF04236">
    <property type="entry name" value="Transp_Tc5_C"/>
    <property type="match status" value="1"/>
</dbReference>
<dbReference type="OrthoDB" id="5876883at2759"/>
<dbReference type="EnsemblMetazoa" id="PPA41543.1">
    <property type="protein sequence ID" value="PPA41543.1"/>
    <property type="gene ID" value="WBGene00279912"/>
</dbReference>
<feature type="chain" id="PRO_5043994298" evidence="2">
    <location>
        <begin position="19"/>
        <end position="258"/>
    </location>
</feature>
<dbReference type="AlphaFoldDB" id="A0A2A6CN42"/>